<dbReference type="STRING" id="177437.HRM2_06240"/>
<keyword evidence="3" id="KW-1185">Reference proteome</keyword>
<dbReference type="AlphaFoldDB" id="C0QIU8"/>
<proteinExistence type="predicted"/>
<reference evidence="2 3" key="1">
    <citation type="journal article" date="2009" name="Environ. Microbiol.">
        <title>Genome sequence of Desulfobacterium autotrophicum HRM2, a marine sulfate reducer oxidizing organic carbon completely to carbon dioxide.</title>
        <authorList>
            <person name="Strittmatter A.W."/>
            <person name="Liesegang H."/>
            <person name="Rabus R."/>
            <person name="Decker I."/>
            <person name="Amann J."/>
            <person name="Andres S."/>
            <person name="Henne A."/>
            <person name="Fricke W.F."/>
            <person name="Martinez-Arias R."/>
            <person name="Bartels D."/>
            <person name="Goesmann A."/>
            <person name="Krause L."/>
            <person name="Puehler A."/>
            <person name="Klenk H.P."/>
            <person name="Richter M."/>
            <person name="Schuler M."/>
            <person name="Gloeckner F.O."/>
            <person name="Meyerdierks A."/>
            <person name="Gottschalk G."/>
            <person name="Amann R."/>
        </authorList>
    </citation>
    <scope>NUCLEOTIDE SEQUENCE [LARGE SCALE GENOMIC DNA]</scope>
    <source>
        <strain evidence="3">ATCC 43914 / DSM 3382 / HRM2</strain>
    </source>
</reference>
<dbReference type="Gene3D" id="3.40.630.30">
    <property type="match status" value="1"/>
</dbReference>
<evidence type="ECO:0000259" key="1">
    <source>
        <dbReference type="Pfam" id="PF09924"/>
    </source>
</evidence>
<dbReference type="SUPFAM" id="SSF55729">
    <property type="entry name" value="Acyl-CoA N-acyltransferases (Nat)"/>
    <property type="match status" value="2"/>
</dbReference>
<protein>
    <recommendedName>
        <fullName evidence="1">Phosphatidylglycerol lysyltransferase C-terminal domain-containing protein</fullName>
    </recommendedName>
</protein>
<dbReference type="InterPro" id="IPR016181">
    <property type="entry name" value="Acyl_CoA_acyltransferase"/>
</dbReference>
<organism evidence="2 3">
    <name type="scientific">Desulforapulum autotrophicum (strain ATCC 43914 / DSM 3382 / VKM B-1955 / HRM2)</name>
    <name type="common">Desulfobacterium autotrophicum</name>
    <dbReference type="NCBI Taxonomy" id="177437"/>
    <lineage>
        <taxon>Bacteria</taxon>
        <taxon>Pseudomonadati</taxon>
        <taxon>Thermodesulfobacteriota</taxon>
        <taxon>Desulfobacteria</taxon>
        <taxon>Desulfobacterales</taxon>
        <taxon>Desulfobacteraceae</taxon>
        <taxon>Desulforapulum</taxon>
    </lineage>
</organism>
<dbReference type="HOGENOM" id="CLU_058411_1_0_7"/>
<dbReference type="EMBL" id="CP001087">
    <property type="protein sequence ID" value="ACN13738.1"/>
    <property type="molecule type" value="Genomic_DNA"/>
</dbReference>
<dbReference type="KEGG" id="dat:HRM2_06240"/>
<dbReference type="Pfam" id="PF09924">
    <property type="entry name" value="LPG_synthase_C"/>
    <property type="match status" value="1"/>
</dbReference>
<dbReference type="PANTHER" id="PTHR41373">
    <property type="entry name" value="DUF2156 DOMAIN-CONTAINING PROTEIN"/>
    <property type="match status" value="1"/>
</dbReference>
<feature type="domain" description="Phosphatidylglycerol lysyltransferase C-terminal" evidence="1">
    <location>
        <begin position="73"/>
        <end position="329"/>
    </location>
</feature>
<accession>C0QIU8</accession>
<dbReference type="eggNOG" id="COG4866">
    <property type="taxonomic scope" value="Bacteria"/>
</dbReference>
<evidence type="ECO:0000313" key="3">
    <source>
        <dbReference type="Proteomes" id="UP000000442"/>
    </source>
</evidence>
<name>C0QIU8_DESAH</name>
<gene>
    <name evidence="2" type="ordered locus">HRM2_06240</name>
</gene>
<evidence type="ECO:0000313" key="2">
    <source>
        <dbReference type="EMBL" id="ACN13738.1"/>
    </source>
</evidence>
<dbReference type="Proteomes" id="UP000000442">
    <property type="component" value="Chromosome"/>
</dbReference>
<dbReference type="InterPro" id="IPR016732">
    <property type="entry name" value="UCP018688"/>
</dbReference>
<sequence>MASSPPRATRVFTRAWDLNPWRTTPPLNSKDNRTELTMAQNLYQEQPLPSFKSVELQDRNTITSYTHAFGPMSCEYSFANLFAWRNIYDISWTLVHERLVIHDGVEGYTLMPIGPSMAPTELVELSLSLVAAGMPGDISLVPAEYVMAHPELNRDYTLVEDRDFDDYLYTTMALAELKGRKLHKKRNLVSQFNRQYPDARIKTLTPPVRALCLDLAEHLYQANATITRTVSEEHRAMNEAFNYFDALGLGGIAILVQGAVRAFAVFSPLNDTTYDIHFEKSDHEFKGVSQAINHATAVHLKEKCRLINREQDMGIPGLRRAKLSYGPQRLVTTLTLKLKQTGEAQQPTPDPR</sequence>
<dbReference type="InterPro" id="IPR024320">
    <property type="entry name" value="LPG_synthase_C"/>
</dbReference>
<dbReference type="PANTHER" id="PTHR41373:SF1">
    <property type="entry name" value="PHOSPHATIDYLGLYCEROL LYSYLTRANSFERASE C-TERMINAL DOMAIN-CONTAINING PROTEIN"/>
    <property type="match status" value="1"/>
</dbReference>